<feature type="domain" description="SnoaL-like" evidence="1">
    <location>
        <begin position="9"/>
        <end position="109"/>
    </location>
</feature>
<organism evidence="2 3">
    <name type="scientific">Microbacterium aoyamense</name>
    <dbReference type="NCBI Taxonomy" id="344166"/>
    <lineage>
        <taxon>Bacteria</taxon>
        <taxon>Bacillati</taxon>
        <taxon>Actinomycetota</taxon>
        <taxon>Actinomycetes</taxon>
        <taxon>Micrococcales</taxon>
        <taxon>Microbacteriaceae</taxon>
        <taxon>Microbacterium</taxon>
    </lineage>
</organism>
<comment type="caution">
    <text evidence="2">The sequence shown here is derived from an EMBL/GenBank/DDBJ whole genome shotgun (WGS) entry which is preliminary data.</text>
</comment>
<gene>
    <name evidence="2" type="ORF">GCM10009775_07940</name>
</gene>
<name>A0ABP5AQB9_9MICO</name>
<reference evidence="3" key="1">
    <citation type="journal article" date="2019" name="Int. J. Syst. Evol. Microbiol.">
        <title>The Global Catalogue of Microorganisms (GCM) 10K type strain sequencing project: providing services to taxonomists for standard genome sequencing and annotation.</title>
        <authorList>
            <consortium name="The Broad Institute Genomics Platform"/>
            <consortium name="The Broad Institute Genome Sequencing Center for Infectious Disease"/>
            <person name="Wu L."/>
            <person name="Ma J."/>
        </authorList>
    </citation>
    <scope>NUCLEOTIDE SEQUENCE [LARGE SCALE GENOMIC DNA]</scope>
    <source>
        <strain evidence="3">JCM 14900</strain>
    </source>
</reference>
<dbReference type="Gene3D" id="3.10.450.50">
    <property type="match status" value="1"/>
</dbReference>
<dbReference type="RefSeq" id="WP_344048859.1">
    <property type="nucleotide sequence ID" value="NZ_BAAAOF010000002.1"/>
</dbReference>
<accession>A0ABP5AQB9</accession>
<evidence type="ECO:0000313" key="2">
    <source>
        <dbReference type="EMBL" id="GAA1917825.1"/>
    </source>
</evidence>
<dbReference type="InterPro" id="IPR032710">
    <property type="entry name" value="NTF2-like_dom_sf"/>
</dbReference>
<dbReference type="SUPFAM" id="SSF54427">
    <property type="entry name" value="NTF2-like"/>
    <property type="match status" value="1"/>
</dbReference>
<sequence>MNGPAIETVRRMYQAERDRDIDAWVALWDKRGCFTYPALGDEATVRGIDELKAATLEKFRVRPAYEIEHQLELLGDASRVLSRLTLTFPGERSFPVWCVFSMTEDNLILEVAELFDSGRIPGSVPLSRR</sequence>
<evidence type="ECO:0000313" key="3">
    <source>
        <dbReference type="Proteomes" id="UP001501343"/>
    </source>
</evidence>
<proteinExistence type="predicted"/>
<evidence type="ECO:0000259" key="1">
    <source>
        <dbReference type="Pfam" id="PF12680"/>
    </source>
</evidence>
<protein>
    <recommendedName>
        <fullName evidence="1">SnoaL-like domain-containing protein</fullName>
    </recommendedName>
</protein>
<dbReference type="EMBL" id="BAAAOF010000002">
    <property type="protein sequence ID" value="GAA1917825.1"/>
    <property type="molecule type" value="Genomic_DNA"/>
</dbReference>
<dbReference type="Pfam" id="PF12680">
    <property type="entry name" value="SnoaL_2"/>
    <property type="match status" value="1"/>
</dbReference>
<dbReference type="Proteomes" id="UP001501343">
    <property type="component" value="Unassembled WGS sequence"/>
</dbReference>
<keyword evidence="3" id="KW-1185">Reference proteome</keyword>
<dbReference type="InterPro" id="IPR037401">
    <property type="entry name" value="SnoaL-like"/>
</dbReference>